<name>A0ABW5ITL6_9FLAO</name>
<evidence type="ECO:0000313" key="1">
    <source>
        <dbReference type="EMBL" id="MFD2517046.1"/>
    </source>
</evidence>
<gene>
    <name evidence="1" type="ORF">ACFSTG_04010</name>
</gene>
<accession>A0ABW5ITL6</accession>
<comment type="caution">
    <text evidence="1">The sequence shown here is derived from an EMBL/GenBank/DDBJ whole genome shotgun (WGS) entry which is preliminary data.</text>
</comment>
<reference evidence="2" key="1">
    <citation type="journal article" date="2019" name="Int. J. Syst. Evol. Microbiol.">
        <title>The Global Catalogue of Microorganisms (GCM) 10K type strain sequencing project: providing services to taxonomists for standard genome sequencing and annotation.</title>
        <authorList>
            <consortium name="The Broad Institute Genomics Platform"/>
            <consortium name="The Broad Institute Genome Sequencing Center for Infectious Disease"/>
            <person name="Wu L."/>
            <person name="Ma J."/>
        </authorList>
    </citation>
    <scope>NUCLEOTIDE SEQUENCE [LARGE SCALE GENOMIC DNA]</scope>
    <source>
        <strain evidence="2">KCTC 42585</strain>
    </source>
</reference>
<proteinExistence type="predicted"/>
<evidence type="ECO:0000313" key="2">
    <source>
        <dbReference type="Proteomes" id="UP001597468"/>
    </source>
</evidence>
<dbReference type="EMBL" id="JBHULT010000006">
    <property type="protein sequence ID" value="MFD2517046.1"/>
    <property type="molecule type" value="Genomic_DNA"/>
</dbReference>
<protein>
    <submittedName>
        <fullName evidence="1">Uncharacterized protein</fullName>
    </submittedName>
</protein>
<keyword evidence="2" id="KW-1185">Reference proteome</keyword>
<dbReference type="Proteomes" id="UP001597468">
    <property type="component" value="Unassembled WGS sequence"/>
</dbReference>
<sequence length="64" mass="7248">MDLKRKTKETGETVAKLWAAKKGLQWTGSLLKWGAIAGAGYLGYKYYRNNENTIKEKLNMSSVH</sequence>
<organism evidence="1 2">
    <name type="scientific">Salinimicrobium flavum</name>
    <dbReference type="NCBI Taxonomy" id="1737065"/>
    <lineage>
        <taxon>Bacteria</taxon>
        <taxon>Pseudomonadati</taxon>
        <taxon>Bacteroidota</taxon>
        <taxon>Flavobacteriia</taxon>
        <taxon>Flavobacteriales</taxon>
        <taxon>Flavobacteriaceae</taxon>
        <taxon>Salinimicrobium</taxon>
    </lineage>
</organism>
<dbReference type="RefSeq" id="WP_380748715.1">
    <property type="nucleotide sequence ID" value="NZ_JBHULT010000006.1"/>
</dbReference>